<dbReference type="InterPro" id="IPR054726">
    <property type="entry name" value="Ubiq_DUF569-assoc"/>
</dbReference>
<dbReference type="PANTHER" id="PTHR31205">
    <property type="entry name" value="ACTIN CROSS-LINKING PROTEIN (DUF569)"/>
    <property type="match status" value="1"/>
</dbReference>
<dbReference type="InterPro" id="IPR008999">
    <property type="entry name" value="Actin-crosslinking"/>
</dbReference>
<feature type="compositionally biased region" description="Low complexity" evidence="1">
    <location>
        <begin position="160"/>
        <end position="171"/>
    </location>
</feature>
<dbReference type="Gene3D" id="2.80.10.50">
    <property type="match status" value="1"/>
</dbReference>
<dbReference type="FunFam" id="2.80.10.50:FF:000067">
    <property type="entry name" value="BnaC05g19630D protein"/>
    <property type="match status" value="1"/>
</dbReference>
<evidence type="ECO:0000256" key="1">
    <source>
        <dbReference type="SAM" id="MobiDB-lite"/>
    </source>
</evidence>
<dbReference type="EMBL" id="KI394265">
    <property type="protein sequence ID" value="ERN04408.1"/>
    <property type="molecule type" value="Genomic_DNA"/>
</dbReference>
<evidence type="ECO:0000259" key="2">
    <source>
        <dbReference type="Pfam" id="PF04601"/>
    </source>
</evidence>
<feature type="domain" description="DUF569" evidence="3">
    <location>
        <begin position="206"/>
        <end position="283"/>
    </location>
</feature>
<dbReference type="HOGENOM" id="CLU_057637_0_0_1"/>
<dbReference type="Pfam" id="PF22932">
    <property type="entry name" value="Ubiq_DUF_assoc"/>
    <property type="match status" value="1"/>
</dbReference>
<feature type="domain" description="DUF569" evidence="2">
    <location>
        <begin position="1"/>
        <end position="142"/>
    </location>
</feature>
<dbReference type="Gramene" id="ERN04408">
    <property type="protein sequence ID" value="ERN04408"/>
    <property type="gene ID" value="AMTR_s00133p00038030"/>
</dbReference>
<dbReference type="Proteomes" id="UP000017836">
    <property type="component" value="Unassembled WGS sequence"/>
</dbReference>
<sequence>MELFNKARIIRLRSHHNKYLFAEEDEESVRQDRNGTSRNAKWTVEFIFSAVQAVRLKSCYGRYLTASNVPFLFGVTGRKVLQTIPTKLDSSVEWEAIRDGFQIKLKTRYANFLRANGGPPPWRNSVTHDIPHRTATQDWILWDVDIVDVQPDSPPRPPLEAESSSPSSKESVANHDFDGHDDETPSSLARLESMPSLTSSLPRTDGRLIYFAVGDNDGNVNDGLEWPSFTFKGTDLHELTHKLEEETGLSEIIVCSHNPLNGRLYPLRLQLPPNNTTMHVVIVPASSKCMLLPMLYFV</sequence>
<dbReference type="OMA" id="PPWRNRV"/>
<protein>
    <submittedName>
        <fullName evidence="4">Uncharacterized protein</fullName>
    </submittedName>
</protein>
<dbReference type="InterPro" id="IPR007679">
    <property type="entry name" value="DUF569"/>
</dbReference>
<dbReference type="CDD" id="cd23340">
    <property type="entry name" value="beta-trefoil_FSCN_ACP-like"/>
    <property type="match status" value="1"/>
</dbReference>
<accession>W1P906</accession>
<reference evidence="5" key="1">
    <citation type="journal article" date="2013" name="Science">
        <title>The Amborella genome and the evolution of flowering plants.</title>
        <authorList>
            <consortium name="Amborella Genome Project"/>
        </authorList>
    </citation>
    <scope>NUCLEOTIDE SEQUENCE [LARGE SCALE GENOMIC DNA]</scope>
</reference>
<dbReference type="PANTHER" id="PTHR31205:SF69">
    <property type="entry name" value="ACTIN CROSS-LINKING PROTEIN (DUF569)"/>
    <property type="match status" value="1"/>
</dbReference>
<keyword evidence="5" id="KW-1185">Reference proteome</keyword>
<evidence type="ECO:0000313" key="5">
    <source>
        <dbReference type="Proteomes" id="UP000017836"/>
    </source>
</evidence>
<evidence type="ECO:0000313" key="4">
    <source>
        <dbReference type="EMBL" id="ERN04408.1"/>
    </source>
</evidence>
<organism evidence="4 5">
    <name type="scientific">Amborella trichopoda</name>
    <dbReference type="NCBI Taxonomy" id="13333"/>
    <lineage>
        <taxon>Eukaryota</taxon>
        <taxon>Viridiplantae</taxon>
        <taxon>Streptophyta</taxon>
        <taxon>Embryophyta</taxon>
        <taxon>Tracheophyta</taxon>
        <taxon>Spermatophyta</taxon>
        <taxon>Magnoliopsida</taxon>
        <taxon>Amborellales</taxon>
        <taxon>Amborellaceae</taxon>
        <taxon>Amborella</taxon>
    </lineage>
</organism>
<dbReference type="eggNOG" id="ENOG502QS6K">
    <property type="taxonomic scope" value="Eukaryota"/>
</dbReference>
<evidence type="ECO:0000259" key="3">
    <source>
        <dbReference type="Pfam" id="PF22932"/>
    </source>
</evidence>
<dbReference type="AlphaFoldDB" id="W1P906"/>
<gene>
    <name evidence="4" type="ORF">AMTR_s00133p00038030</name>
</gene>
<dbReference type="Pfam" id="PF04601">
    <property type="entry name" value="DUF569"/>
    <property type="match status" value="1"/>
</dbReference>
<feature type="region of interest" description="Disordered" evidence="1">
    <location>
        <begin position="151"/>
        <end position="199"/>
    </location>
</feature>
<name>W1P906_AMBTC</name>
<proteinExistence type="predicted"/>
<dbReference type="SUPFAM" id="SSF50405">
    <property type="entry name" value="Actin-crosslinking proteins"/>
    <property type="match status" value="1"/>
</dbReference>